<evidence type="ECO:0000313" key="2">
    <source>
        <dbReference type="EMBL" id="KAJ2842079.1"/>
    </source>
</evidence>
<protein>
    <submittedName>
        <fullName evidence="2">Uncharacterized protein</fullName>
    </submittedName>
</protein>
<feature type="compositionally biased region" description="Low complexity" evidence="1">
    <location>
        <begin position="149"/>
        <end position="159"/>
    </location>
</feature>
<gene>
    <name evidence="2" type="ORF">IWW36_006042</name>
</gene>
<proteinExistence type="predicted"/>
<evidence type="ECO:0000256" key="1">
    <source>
        <dbReference type="SAM" id="MobiDB-lite"/>
    </source>
</evidence>
<dbReference type="AlphaFoldDB" id="A0A9W8I552"/>
<feature type="compositionally biased region" description="Acidic residues" evidence="1">
    <location>
        <begin position="212"/>
        <end position="242"/>
    </location>
</feature>
<dbReference type="OrthoDB" id="10629252at2759"/>
<feature type="compositionally biased region" description="Polar residues" evidence="1">
    <location>
        <begin position="100"/>
        <end position="114"/>
    </location>
</feature>
<feature type="compositionally biased region" description="Low complexity" evidence="1">
    <location>
        <begin position="86"/>
        <end position="99"/>
    </location>
</feature>
<organism evidence="2 3">
    <name type="scientific">Coemansia brasiliensis</name>
    <dbReference type="NCBI Taxonomy" id="2650707"/>
    <lineage>
        <taxon>Eukaryota</taxon>
        <taxon>Fungi</taxon>
        <taxon>Fungi incertae sedis</taxon>
        <taxon>Zoopagomycota</taxon>
        <taxon>Kickxellomycotina</taxon>
        <taxon>Kickxellomycetes</taxon>
        <taxon>Kickxellales</taxon>
        <taxon>Kickxellaceae</taxon>
        <taxon>Coemansia</taxon>
    </lineage>
</organism>
<evidence type="ECO:0000313" key="3">
    <source>
        <dbReference type="Proteomes" id="UP001139887"/>
    </source>
</evidence>
<feature type="compositionally biased region" description="Low complexity" evidence="1">
    <location>
        <begin position="200"/>
        <end position="211"/>
    </location>
</feature>
<feature type="compositionally biased region" description="Acidic residues" evidence="1">
    <location>
        <begin position="184"/>
        <end position="199"/>
    </location>
</feature>
<feature type="compositionally biased region" description="Basic and acidic residues" evidence="1">
    <location>
        <begin position="133"/>
        <end position="143"/>
    </location>
</feature>
<feature type="compositionally biased region" description="Acidic residues" evidence="1">
    <location>
        <begin position="160"/>
        <end position="174"/>
    </location>
</feature>
<feature type="compositionally biased region" description="Low complexity" evidence="1">
    <location>
        <begin position="47"/>
        <end position="57"/>
    </location>
</feature>
<reference evidence="2" key="1">
    <citation type="submission" date="2022-07" db="EMBL/GenBank/DDBJ databases">
        <title>Phylogenomic reconstructions and comparative analyses of Kickxellomycotina fungi.</title>
        <authorList>
            <person name="Reynolds N.K."/>
            <person name="Stajich J.E."/>
            <person name="Barry K."/>
            <person name="Grigoriev I.V."/>
            <person name="Crous P."/>
            <person name="Smith M.E."/>
        </authorList>
    </citation>
    <scope>NUCLEOTIDE SEQUENCE</scope>
    <source>
        <strain evidence="2">NRRL 1566</strain>
    </source>
</reference>
<feature type="non-terminal residue" evidence="2">
    <location>
        <position position="333"/>
    </location>
</feature>
<dbReference type="EMBL" id="JANBUW010001925">
    <property type="protein sequence ID" value="KAJ2842079.1"/>
    <property type="molecule type" value="Genomic_DNA"/>
</dbReference>
<comment type="caution">
    <text evidence="2">The sequence shown here is derived from an EMBL/GenBank/DDBJ whole genome shotgun (WGS) entry which is preliminary data.</text>
</comment>
<dbReference type="Proteomes" id="UP001139887">
    <property type="component" value="Unassembled WGS sequence"/>
</dbReference>
<keyword evidence="3" id="KW-1185">Reference proteome</keyword>
<sequence length="333" mass="35329">MMVWDASQADYGKVSEDTSFAEMARRLLDSGKKCTDGSDVATEDSTENSSSIESSTTQKAKHKPSSTDYNLSTKDAAATKSKDASSSHSNTSPTSESKSATSQAKKTADSTASVDVSEADGSDLPASNSNSGDDGHFVNEHLNRIAANTLEDTGESSSDTSDETNAESTEEATDADSNTAEDTSSTEESVEEAMTEDVNAESTDSDTSAVDETTEEATEDEDNTEETPAEEGEEETTSEDGNETTTVQSTRVIHETITKTRKIHMVTRHVTKRIQRPSDGDLSALTAPSPTTTNKTISIVTPTFPLPIARCPRADQPCMGAGFACNGYEFGQC</sequence>
<feature type="region of interest" description="Disordered" evidence="1">
    <location>
        <begin position="29"/>
        <end position="252"/>
    </location>
</feature>
<accession>A0A9W8I552</accession>
<name>A0A9W8I552_9FUNG</name>